<organism evidence="19 20">
    <name type="scientific">Syncephalastrum racemosum</name>
    <name type="common">Filamentous fungus</name>
    <dbReference type="NCBI Taxonomy" id="13706"/>
    <lineage>
        <taxon>Eukaryota</taxon>
        <taxon>Fungi</taxon>
        <taxon>Fungi incertae sedis</taxon>
        <taxon>Mucoromycota</taxon>
        <taxon>Mucoromycotina</taxon>
        <taxon>Mucoromycetes</taxon>
        <taxon>Mucorales</taxon>
        <taxon>Syncephalastraceae</taxon>
        <taxon>Syncephalastrum</taxon>
    </lineage>
</organism>
<dbReference type="GO" id="GO:0048038">
    <property type="term" value="F:quinone binding"/>
    <property type="evidence" value="ECO:0007669"/>
    <property type="project" value="InterPro"/>
</dbReference>
<evidence type="ECO:0000256" key="3">
    <source>
        <dbReference type="ARBA" id="ARBA00001947"/>
    </source>
</evidence>
<comment type="cofactor">
    <cofactor evidence="15">
        <name>Cu cation</name>
        <dbReference type="ChEBI" id="CHEBI:23378"/>
    </cofactor>
    <text evidence="15">Contains 1 topaquinone per subunit.</text>
</comment>
<gene>
    <name evidence="19" type="ORF">BCR43DRAFT_520984</name>
</gene>
<evidence type="ECO:0000256" key="2">
    <source>
        <dbReference type="ARBA" id="ARBA00001936"/>
    </source>
</evidence>
<proteinExistence type="inferred from homology"/>
<feature type="active site" description="Proton acceptor" evidence="13">
    <location>
        <position position="310"/>
    </location>
</feature>
<dbReference type="GO" id="GO:0009308">
    <property type="term" value="P:amine metabolic process"/>
    <property type="evidence" value="ECO:0007669"/>
    <property type="project" value="UniProtKB-UniRule"/>
</dbReference>
<feature type="domain" description="Copper amine oxidase N3-terminal" evidence="18">
    <location>
        <begin position="105"/>
        <end position="198"/>
    </location>
</feature>
<keyword evidence="7 13" id="KW-0801">TPQ</keyword>
<evidence type="ECO:0000256" key="9">
    <source>
        <dbReference type="ARBA" id="ARBA00023008"/>
    </source>
</evidence>
<feature type="modified residue" description="2',4',5'-topaquinone" evidence="14">
    <location>
        <position position="394"/>
    </location>
</feature>
<evidence type="ECO:0000256" key="5">
    <source>
        <dbReference type="ARBA" id="ARBA00011738"/>
    </source>
</evidence>
<evidence type="ECO:0000256" key="8">
    <source>
        <dbReference type="ARBA" id="ARBA00023002"/>
    </source>
</evidence>
<dbReference type="Gene3D" id="3.10.450.40">
    <property type="match status" value="2"/>
</dbReference>
<dbReference type="Proteomes" id="UP000242180">
    <property type="component" value="Unassembled WGS sequence"/>
</dbReference>
<dbReference type="STRING" id="13706.A0A1X2HWH0"/>
<evidence type="ECO:0000256" key="10">
    <source>
        <dbReference type="ARBA" id="ARBA00023157"/>
    </source>
</evidence>
<feature type="domain" description="Copper amine oxidase N2-terminal" evidence="17">
    <location>
        <begin position="8"/>
        <end position="98"/>
    </location>
</feature>
<evidence type="ECO:0000259" key="18">
    <source>
        <dbReference type="Pfam" id="PF02728"/>
    </source>
</evidence>
<comment type="subunit">
    <text evidence="5">Homodimer.</text>
</comment>
<evidence type="ECO:0000256" key="15">
    <source>
        <dbReference type="RuleBase" id="RU000672"/>
    </source>
</evidence>
<dbReference type="InterPro" id="IPR016182">
    <property type="entry name" value="Cu_amine_oxidase_N-reg"/>
</dbReference>
<dbReference type="InterPro" id="IPR015802">
    <property type="entry name" value="Cu_amine_oxidase_N3"/>
</dbReference>
<keyword evidence="11" id="KW-0464">Manganese</keyword>
<comment type="cofactor">
    <cofactor evidence="3">
        <name>Zn(2+)</name>
        <dbReference type="ChEBI" id="CHEBI:29105"/>
    </cofactor>
</comment>
<dbReference type="GO" id="GO:0005507">
    <property type="term" value="F:copper ion binding"/>
    <property type="evidence" value="ECO:0007669"/>
    <property type="project" value="InterPro"/>
</dbReference>
<dbReference type="InterPro" id="IPR049948">
    <property type="entry name" value="Cu_Am_ox_TPQ-bd"/>
</dbReference>
<dbReference type="InterPro" id="IPR036460">
    <property type="entry name" value="Cu_amine_oxidase_C_sf"/>
</dbReference>
<evidence type="ECO:0000256" key="11">
    <source>
        <dbReference type="ARBA" id="ARBA00023211"/>
    </source>
</evidence>
<evidence type="ECO:0000256" key="4">
    <source>
        <dbReference type="ARBA" id="ARBA00007983"/>
    </source>
</evidence>
<evidence type="ECO:0000313" key="19">
    <source>
        <dbReference type="EMBL" id="ORZ03926.1"/>
    </source>
</evidence>
<evidence type="ECO:0000259" key="17">
    <source>
        <dbReference type="Pfam" id="PF02727"/>
    </source>
</evidence>
<dbReference type="FunFam" id="2.70.98.20:FF:000001">
    <property type="entry name" value="Amine oxidase"/>
    <property type="match status" value="1"/>
</dbReference>
<keyword evidence="20" id="KW-1185">Reference proteome</keyword>
<comment type="catalytic activity">
    <reaction evidence="12">
        <text>a primary methyl amine + O2 + H2O = an aldehyde + H2O2 + NH4(+)</text>
        <dbReference type="Rhea" id="RHEA:16153"/>
        <dbReference type="ChEBI" id="CHEBI:15377"/>
        <dbReference type="ChEBI" id="CHEBI:15379"/>
        <dbReference type="ChEBI" id="CHEBI:16240"/>
        <dbReference type="ChEBI" id="CHEBI:17478"/>
        <dbReference type="ChEBI" id="CHEBI:28938"/>
        <dbReference type="ChEBI" id="CHEBI:228804"/>
        <dbReference type="EC" id="1.4.3.21"/>
    </reaction>
</comment>
<comment type="cofactor">
    <cofactor evidence="2">
        <name>Mn(2+)</name>
        <dbReference type="ChEBI" id="CHEBI:29035"/>
    </cofactor>
</comment>
<keyword evidence="10" id="KW-1015">Disulfide bond</keyword>
<dbReference type="InterPro" id="IPR015798">
    <property type="entry name" value="Cu_amine_oxidase_C"/>
</dbReference>
<feature type="domain" description="Copper amine oxidase catalytic" evidence="16">
    <location>
        <begin position="232"/>
        <end position="642"/>
    </location>
</feature>
<evidence type="ECO:0000256" key="6">
    <source>
        <dbReference type="ARBA" id="ARBA00022723"/>
    </source>
</evidence>
<reference evidence="19 20" key="1">
    <citation type="submission" date="2016-07" db="EMBL/GenBank/DDBJ databases">
        <title>Pervasive Adenine N6-methylation of Active Genes in Fungi.</title>
        <authorList>
            <consortium name="DOE Joint Genome Institute"/>
            <person name="Mondo S.J."/>
            <person name="Dannebaum R.O."/>
            <person name="Kuo R.C."/>
            <person name="Labutti K."/>
            <person name="Haridas S."/>
            <person name="Kuo A."/>
            <person name="Salamov A."/>
            <person name="Ahrendt S.R."/>
            <person name="Lipzen A."/>
            <person name="Sullivan W."/>
            <person name="Andreopoulos W.B."/>
            <person name="Clum A."/>
            <person name="Lindquist E."/>
            <person name="Daum C."/>
            <person name="Ramamoorthy G.K."/>
            <person name="Gryganskyi A."/>
            <person name="Culley D."/>
            <person name="Magnuson J.K."/>
            <person name="James T.Y."/>
            <person name="O'Malley M.A."/>
            <person name="Stajich J.E."/>
            <person name="Spatafora J.W."/>
            <person name="Visel A."/>
            <person name="Grigoriev I.V."/>
        </authorList>
    </citation>
    <scope>NUCLEOTIDE SEQUENCE [LARGE SCALE GENOMIC DNA]</scope>
    <source>
        <strain evidence="19 20">NRRL 2496</strain>
    </source>
</reference>
<keyword evidence="6 15" id="KW-0479">Metal-binding</keyword>
<comment type="PTM">
    <text evidence="14 15">Topaquinone (TPQ) is generated by copper-dependent autoxidation of a specific tyrosyl residue.</text>
</comment>
<dbReference type="NCBIfam" id="NF008559">
    <property type="entry name" value="PRK11504.1"/>
    <property type="match status" value="1"/>
</dbReference>
<dbReference type="InterPro" id="IPR000269">
    <property type="entry name" value="Cu_amine_oxidase"/>
</dbReference>
<comment type="cofactor">
    <cofactor evidence="1">
        <name>Cu cation</name>
        <dbReference type="ChEBI" id="CHEBI:23378"/>
    </cofactor>
</comment>
<name>A0A1X2HWH0_SYNRA</name>
<dbReference type="InterPro" id="IPR015800">
    <property type="entry name" value="Cu_amine_oxidase_N2"/>
</dbReference>
<dbReference type="SUPFAM" id="SSF49998">
    <property type="entry name" value="Amine oxidase catalytic domain"/>
    <property type="match status" value="1"/>
</dbReference>
<dbReference type="EMBL" id="MCGN01000001">
    <property type="protein sequence ID" value="ORZ03926.1"/>
    <property type="molecule type" value="Genomic_DNA"/>
</dbReference>
<evidence type="ECO:0000256" key="7">
    <source>
        <dbReference type="ARBA" id="ARBA00022772"/>
    </source>
</evidence>
<dbReference type="Pfam" id="PF02728">
    <property type="entry name" value="Cu_amine_oxidN3"/>
    <property type="match status" value="1"/>
</dbReference>
<dbReference type="Pfam" id="PF02727">
    <property type="entry name" value="Cu_amine_oxidN2"/>
    <property type="match status" value="1"/>
</dbReference>
<dbReference type="InterPro" id="IPR049947">
    <property type="entry name" value="Cu_Am_Ox_Cu-bd"/>
</dbReference>
<dbReference type="FunCoup" id="A0A1X2HWH0">
    <property type="interactions" value="56"/>
</dbReference>
<comment type="caution">
    <text evidence="19">The sequence shown here is derived from an EMBL/GenBank/DDBJ whole genome shotgun (WGS) entry which is preliminary data.</text>
</comment>
<feature type="active site" description="Schiff-base intermediate with substrate; via topaquinone" evidence="13">
    <location>
        <position position="394"/>
    </location>
</feature>
<dbReference type="OMA" id="PGQNCLP"/>
<protein>
    <recommendedName>
        <fullName evidence="15">Amine oxidase</fullName>
        <ecNumber evidence="15">1.4.3.-</ecNumber>
    </recommendedName>
</protein>
<dbReference type="GO" id="GO:0008131">
    <property type="term" value="F:primary methylamine oxidase activity"/>
    <property type="evidence" value="ECO:0007669"/>
    <property type="project" value="UniProtKB-EC"/>
</dbReference>
<evidence type="ECO:0000313" key="20">
    <source>
        <dbReference type="Proteomes" id="UP000242180"/>
    </source>
</evidence>
<keyword evidence="9 15" id="KW-0186">Copper</keyword>
<dbReference type="Gene3D" id="2.70.98.20">
    <property type="entry name" value="Copper amine oxidase, catalytic domain"/>
    <property type="match status" value="1"/>
</dbReference>
<dbReference type="EC" id="1.4.3.-" evidence="15"/>
<evidence type="ECO:0000256" key="1">
    <source>
        <dbReference type="ARBA" id="ARBA00001935"/>
    </source>
</evidence>
<evidence type="ECO:0000256" key="13">
    <source>
        <dbReference type="PIRSR" id="PIRSR600269-50"/>
    </source>
</evidence>
<dbReference type="SUPFAM" id="SSF54416">
    <property type="entry name" value="Amine oxidase N-terminal region"/>
    <property type="match status" value="2"/>
</dbReference>
<accession>A0A1X2HWH0</accession>
<dbReference type="PROSITE" id="PS01165">
    <property type="entry name" value="COPPER_AMINE_OXID_2"/>
    <property type="match status" value="1"/>
</dbReference>
<keyword evidence="8 15" id="KW-0560">Oxidoreductase</keyword>
<evidence type="ECO:0000259" key="16">
    <source>
        <dbReference type="Pfam" id="PF01179"/>
    </source>
</evidence>
<sequence length="683" mass="76805">MTVSAVIHPLDPLSPEEIRHASAIIRRERSADKTIFIFNSISLREPPKDQVLAHFGWAAGPKPAQIDRQAFVVLIDRPSGLVHEIIVSLTTSSVVSWNRKQGVQPTLHVQEMLEAEEVMLKDERVIEECRKLGIEDMSLVFADTWGVGWHKTKGKRLMQALMYMRTSPDDNQYAHPLDFTPLYDVNEQKVIDVLVAKRRNSKFERPVIPRADHQFLPEHLGEGNLRKDIKPIEIIQPEGVSFQIRGHEIDWQKWNLHIGFNYREGLVISNVSYKDMDGTVRPVFYRVSLAEMVVPYANPYEPYNHKMAFDVGEYGLGNLTNSLELGCDCVGSIFYMDGVCSDLKGDAWVIPNAICIHEEDTGLLFKHTDFRNNKAHSARSRRLVISHIVTAANYDYGLYYYFYQDGTFQYEVKATGELNTHVLAEDENPAPYGTIVAPQIDAQHHQHLFSMRIDPMVDGPTNSVAQVDVVASDLPVGHPDNAVGNAFSPITTIYANTDEAQARANGETSRYWKIINEDKIHPYTREPVGFKLMCPNTPPMLPKPGSIAYERAVFASKTVWVTPYDAEQLFPGGFYCYQSDPADRLGLPEWTKGKKDVKNKDIVLWLTFGLTHIPRVEDFPIMPVETCGFMLKPCNFFLANPGIDIPASDKHSTKSAYAHALTNGANGTGNGSTNGSSCCNKNY</sequence>
<dbReference type="PANTHER" id="PTHR10638:SF86">
    <property type="entry name" value="COPPER AMINE OXIDASE 1-RELATED"/>
    <property type="match status" value="1"/>
</dbReference>
<dbReference type="InParanoid" id="A0A1X2HWH0"/>
<evidence type="ECO:0000256" key="12">
    <source>
        <dbReference type="ARBA" id="ARBA00048032"/>
    </source>
</evidence>
<dbReference type="Pfam" id="PF01179">
    <property type="entry name" value="Cu_amine_oxid"/>
    <property type="match status" value="1"/>
</dbReference>
<dbReference type="OrthoDB" id="5379943at2759"/>
<evidence type="ECO:0000256" key="14">
    <source>
        <dbReference type="PIRSR" id="PIRSR600269-51"/>
    </source>
</evidence>
<comment type="similarity">
    <text evidence="4 15">Belongs to the copper/topaquinone oxidase family.</text>
</comment>
<dbReference type="AlphaFoldDB" id="A0A1X2HWH0"/>
<dbReference type="PANTHER" id="PTHR10638">
    <property type="entry name" value="COPPER AMINE OXIDASE"/>
    <property type="match status" value="1"/>
</dbReference>
<dbReference type="PROSITE" id="PS01164">
    <property type="entry name" value="COPPER_AMINE_OXID_1"/>
    <property type="match status" value="1"/>
</dbReference>